<organism evidence="1">
    <name type="scientific">Arion vulgaris</name>
    <dbReference type="NCBI Taxonomy" id="1028688"/>
    <lineage>
        <taxon>Eukaryota</taxon>
        <taxon>Metazoa</taxon>
        <taxon>Spiralia</taxon>
        <taxon>Lophotrochozoa</taxon>
        <taxon>Mollusca</taxon>
        <taxon>Gastropoda</taxon>
        <taxon>Heterobranchia</taxon>
        <taxon>Euthyneura</taxon>
        <taxon>Panpulmonata</taxon>
        <taxon>Eupulmonata</taxon>
        <taxon>Stylommatophora</taxon>
        <taxon>Helicina</taxon>
        <taxon>Arionoidea</taxon>
        <taxon>Arionidae</taxon>
        <taxon>Arion</taxon>
    </lineage>
</organism>
<feature type="non-terminal residue" evidence="1">
    <location>
        <position position="1"/>
    </location>
</feature>
<name>A0A0B6Z2L6_9EUPU</name>
<protein>
    <submittedName>
        <fullName evidence="1">Uncharacterized protein</fullName>
    </submittedName>
</protein>
<sequence>TRQLSCGENMCYSQMLLFCLAVWRKVLVSRATGTKFTLSWSHLDIFPEIPNVSEGEIKS</sequence>
<dbReference type="EMBL" id="HACG01015964">
    <property type="protein sequence ID" value="CEK62829.1"/>
    <property type="molecule type" value="Transcribed_RNA"/>
</dbReference>
<dbReference type="AlphaFoldDB" id="A0A0B6Z2L6"/>
<reference evidence="1" key="1">
    <citation type="submission" date="2014-12" db="EMBL/GenBank/DDBJ databases">
        <title>Insight into the proteome of Arion vulgaris.</title>
        <authorList>
            <person name="Aradska J."/>
            <person name="Bulat T."/>
            <person name="Smidak R."/>
            <person name="Sarate P."/>
            <person name="Gangsoo J."/>
            <person name="Sialana F."/>
            <person name="Bilban M."/>
            <person name="Lubec G."/>
        </authorList>
    </citation>
    <scope>NUCLEOTIDE SEQUENCE</scope>
    <source>
        <tissue evidence="1">Skin</tissue>
    </source>
</reference>
<gene>
    <name evidence="1" type="primary">ORF46249</name>
</gene>
<proteinExistence type="predicted"/>
<accession>A0A0B6Z2L6</accession>
<evidence type="ECO:0000313" key="1">
    <source>
        <dbReference type="EMBL" id="CEK62829.1"/>
    </source>
</evidence>